<dbReference type="Proteomes" id="UP001289374">
    <property type="component" value="Unassembled WGS sequence"/>
</dbReference>
<evidence type="ECO:0000256" key="1">
    <source>
        <dbReference type="SAM" id="MobiDB-lite"/>
    </source>
</evidence>
<evidence type="ECO:0000313" key="3">
    <source>
        <dbReference type="Proteomes" id="UP001289374"/>
    </source>
</evidence>
<dbReference type="EMBL" id="JACGWL010000012">
    <property type="protein sequence ID" value="KAK4390410.1"/>
    <property type="molecule type" value="Genomic_DNA"/>
</dbReference>
<reference evidence="2" key="2">
    <citation type="journal article" date="2024" name="Plant">
        <title>Genomic evolution and insights into agronomic trait innovations of Sesamum species.</title>
        <authorList>
            <person name="Miao H."/>
            <person name="Wang L."/>
            <person name="Qu L."/>
            <person name="Liu H."/>
            <person name="Sun Y."/>
            <person name="Le M."/>
            <person name="Wang Q."/>
            <person name="Wei S."/>
            <person name="Zheng Y."/>
            <person name="Lin W."/>
            <person name="Duan Y."/>
            <person name="Cao H."/>
            <person name="Xiong S."/>
            <person name="Wang X."/>
            <person name="Wei L."/>
            <person name="Li C."/>
            <person name="Ma Q."/>
            <person name="Ju M."/>
            <person name="Zhao R."/>
            <person name="Li G."/>
            <person name="Mu C."/>
            <person name="Tian Q."/>
            <person name="Mei H."/>
            <person name="Zhang T."/>
            <person name="Gao T."/>
            <person name="Zhang H."/>
        </authorList>
    </citation>
    <scope>NUCLEOTIDE SEQUENCE</scope>
    <source>
        <strain evidence="2">K16</strain>
    </source>
</reference>
<protein>
    <submittedName>
        <fullName evidence="2">Uncharacterized protein</fullName>
    </submittedName>
</protein>
<comment type="caution">
    <text evidence="2">The sequence shown here is derived from an EMBL/GenBank/DDBJ whole genome shotgun (WGS) entry which is preliminary data.</text>
</comment>
<evidence type="ECO:0000313" key="2">
    <source>
        <dbReference type="EMBL" id="KAK4390410.1"/>
    </source>
</evidence>
<proteinExistence type="predicted"/>
<keyword evidence="3" id="KW-1185">Reference proteome</keyword>
<reference evidence="2" key="1">
    <citation type="submission" date="2020-06" db="EMBL/GenBank/DDBJ databases">
        <authorList>
            <person name="Li T."/>
            <person name="Hu X."/>
            <person name="Zhang T."/>
            <person name="Song X."/>
            <person name="Zhang H."/>
            <person name="Dai N."/>
            <person name="Sheng W."/>
            <person name="Hou X."/>
            <person name="Wei L."/>
        </authorList>
    </citation>
    <scope>NUCLEOTIDE SEQUENCE</scope>
    <source>
        <strain evidence="2">K16</strain>
        <tissue evidence="2">Leaf</tissue>
    </source>
</reference>
<name>A0AAE2BM38_9LAMI</name>
<dbReference type="PIRSF" id="PIRSF031279">
    <property type="entry name" value="UCP031279"/>
    <property type="match status" value="1"/>
</dbReference>
<sequence>MRSRASHQNRILRIITIPVRALSRARDFYVRSLTDYADRLNYGNVIAVPGTSQVSTLPKSFSVSSARSSYENEDHGELVRASSARSTGDKAAMESYIKQRRTVMAGSGGGPRGMPPRSSSVAMGRIDEDRPCCYSGEVNDNIGSAKNELKYPRSRSHAVTARRLPAF</sequence>
<feature type="region of interest" description="Disordered" evidence="1">
    <location>
        <begin position="102"/>
        <end position="123"/>
    </location>
</feature>
<accession>A0AAE2BM38</accession>
<dbReference type="PANTHER" id="PTHR33526">
    <property type="entry name" value="OS07G0123800 PROTEIN"/>
    <property type="match status" value="1"/>
</dbReference>
<dbReference type="AlphaFoldDB" id="A0AAE2BM38"/>
<dbReference type="PANTHER" id="PTHR33526:SF13">
    <property type="entry name" value="TYROSINE-PROTEIN PHOSPHATASE 3-LIKE"/>
    <property type="match status" value="1"/>
</dbReference>
<organism evidence="2 3">
    <name type="scientific">Sesamum angolense</name>
    <dbReference type="NCBI Taxonomy" id="2727404"/>
    <lineage>
        <taxon>Eukaryota</taxon>
        <taxon>Viridiplantae</taxon>
        <taxon>Streptophyta</taxon>
        <taxon>Embryophyta</taxon>
        <taxon>Tracheophyta</taxon>
        <taxon>Spermatophyta</taxon>
        <taxon>Magnoliopsida</taxon>
        <taxon>eudicotyledons</taxon>
        <taxon>Gunneridae</taxon>
        <taxon>Pentapetalae</taxon>
        <taxon>asterids</taxon>
        <taxon>lamiids</taxon>
        <taxon>Lamiales</taxon>
        <taxon>Pedaliaceae</taxon>
        <taxon>Sesamum</taxon>
    </lineage>
</organism>
<dbReference type="InterPro" id="IPR016972">
    <property type="entry name" value="UCP031279"/>
</dbReference>
<gene>
    <name evidence="2" type="ORF">Sango_2104300</name>
</gene>